<dbReference type="AlphaFoldDB" id="A0A0A9BAF0"/>
<reference evidence="2" key="2">
    <citation type="journal article" date="2015" name="Data Brief">
        <title>Shoot transcriptome of the giant reed, Arundo donax.</title>
        <authorList>
            <person name="Barrero R.A."/>
            <person name="Guerrero F.D."/>
            <person name="Moolhuijzen P."/>
            <person name="Goolsby J.A."/>
            <person name="Tidwell J."/>
            <person name="Bellgard S.E."/>
            <person name="Bellgard M.I."/>
        </authorList>
    </citation>
    <scope>NUCLEOTIDE SEQUENCE</scope>
    <source>
        <tissue evidence="2">Shoot tissue taken approximately 20 cm above the soil surface</tissue>
    </source>
</reference>
<feature type="transmembrane region" description="Helical" evidence="1">
    <location>
        <begin position="19"/>
        <end position="38"/>
    </location>
</feature>
<protein>
    <submittedName>
        <fullName evidence="2">Uncharacterized protein</fullName>
    </submittedName>
</protein>
<reference evidence="2" key="1">
    <citation type="submission" date="2014-09" db="EMBL/GenBank/DDBJ databases">
        <authorList>
            <person name="Magalhaes I.L.F."/>
            <person name="Oliveira U."/>
            <person name="Santos F.R."/>
            <person name="Vidigal T.H.D.A."/>
            <person name="Brescovit A.D."/>
            <person name="Santos A.J."/>
        </authorList>
    </citation>
    <scope>NUCLEOTIDE SEQUENCE</scope>
    <source>
        <tissue evidence="2">Shoot tissue taken approximately 20 cm above the soil surface</tissue>
    </source>
</reference>
<name>A0A0A9BAF0_ARUDO</name>
<accession>A0A0A9BAF0</accession>
<evidence type="ECO:0000256" key="1">
    <source>
        <dbReference type="SAM" id="Phobius"/>
    </source>
</evidence>
<organism evidence="2">
    <name type="scientific">Arundo donax</name>
    <name type="common">Giant reed</name>
    <name type="synonym">Donax arundinaceus</name>
    <dbReference type="NCBI Taxonomy" id="35708"/>
    <lineage>
        <taxon>Eukaryota</taxon>
        <taxon>Viridiplantae</taxon>
        <taxon>Streptophyta</taxon>
        <taxon>Embryophyta</taxon>
        <taxon>Tracheophyta</taxon>
        <taxon>Spermatophyta</taxon>
        <taxon>Magnoliopsida</taxon>
        <taxon>Liliopsida</taxon>
        <taxon>Poales</taxon>
        <taxon>Poaceae</taxon>
        <taxon>PACMAD clade</taxon>
        <taxon>Arundinoideae</taxon>
        <taxon>Arundineae</taxon>
        <taxon>Arundo</taxon>
    </lineage>
</organism>
<sequence>MHACQSRHHETDYHLQVDLFVIGLPLLIFTADACMISISSN</sequence>
<keyword evidence="1" id="KW-1133">Transmembrane helix</keyword>
<proteinExistence type="predicted"/>
<dbReference type="EMBL" id="GBRH01237574">
    <property type="protein sequence ID" value="JAD60321.1"/>
    <property type="molecule type" value="Transcribed_RNA"/>
</dbReference>
<keyword evidence="1" id="KW-0472">Membrane</keyword>
<evidence type="ECO:0000313" key="2">
    <source>
        <dbReference type="EMBL" id="JAD60321.1"/>
    </source>
</evidence>
<keyword evidence="1" id="KW-0812">Transmembrane</keyword>